<feature type="domain" description="Terpene synthase metal-binding" evidence="5">
    <location>
        <begin position="261"/>
        <end position="508"/>
    </location>
</feature>
<accession>A0AAP0KPL6</accession>
<dbReference type="InterPro" id="IPR005630">
    <property type="entry name" value="Terpene_synthase_metal-bd"/>
</dbReference>
<dbReference type="PANTHER" id="PTHR31225:SF93">
    <property type="entry name" value="ALPHA-HUMULENE_(-)-(E)-BETA-CARYOPHYLLENE SYNTHASE"/>
    <property type="match status" value="1"/>
</dbReference>
<dbReference type="AlphaFoldDB" id="A0AAP0KPL6"/>
<dbReference type="CDD" id="cd00684">
    <property type="entry name" value="Terpene_cyclase_plant_C1"/>
    <property type="match status" value="1"/>
</dbReference>
<evidence type="ECO:0000256" key="1">
    <source>
        <dbReference type="ARBA" id="ARBA00022723"/>
    </source>
</evidence>
<dbReference type="SFLD" id="SFLDG01019">
    <property type="entry name" value="Terpene_Cyclase_Like_1_C_Termi"/>
    <property type="match status" value="1"/>
</dbReference>
<dbReference type="GO" id="GO:0000287">
    <property type="term" value="F:magnesium ion binding"/>
    <property type="evidence" value="ECO:0007669"/>
    <property type="project" value="InterPro"/>
</dbReference>
<proteinExistence type="predicted"/>
<dbReference type="PANTHER" id="PTHR31225">
    <property type="entry name" value="OS04G0344100 PROTEIN-RELATED"/>
    <property type="match status" value="1"/>
</dbReference>
<dbReference type="InterPro" id="IPR034741">
    <property type="entry name" value="Terpene_cyclase-like_1_C"/>
</dbReference>
<keyword evidence="1" id="KW-0479">Metal-binding</keyword>
<dbReference type="Pfam" id="PF01397">
    <property type="entry name" value="Terpene_synth"/>
    <property type="match status" value="1"/>
</dbReference>
<dbReference type="InterPro" id="IPR008930">
    <property type="entry name" value="Terpenoid_cyclase/PrenylTrfase"/>
</dbReference>
<gene>
    <name evidence="6" type="ORF">Sjap_003395</name>
</gene>
<organism evidence="6 7">
    <name type="scientific">Stephania japonica</name>
    <dbReference type="NCBI Taxonomy" id="461633"/>
    <lineage>
        <taxon>Eukaryota</taxon>
        <taxon>Viridiplantae</taxon>
        <taxon>Streptophyta</taxon>
        <taxon>Embryophyta</taxon>
        <taxon>Tracheophyta</taxon>
        <taxon>Spermatophyta</taxon>
        <taxon>Magnoliopsida</taxon>
        <taxon>Ranunculales</taxon>
        <taxon>Menispermaceae</taxon>
        <taxon>Menispermoideae</taxon>
        <taxon>Cissampelideae</taxon>
        <taxon>Stephania</taxon>
    </lineage>
</organism>
<sequence>MSSGGPIFCCTHTADDIVRKSANYHPSVWGDYFLNCTSDEVALRTCAEEVEKLKEEVKKTLKEAKNEPLTQINLIDTLQRLGLEYHIEIEIEEVIKDLYHDDNNVFQNIDDLYTTAMYFRVLRQQGYNAPCDVFNKFKDEKGTFKSELVGDTKGLLSLYEAAHLRVPGEDILDDAFTFTTTYLSTPTKDLSCSSPLQRQVEYALKQPLSRDMPRLKAWNYIFFYQDMEEKNSSLEKLAKLDFNLVQSWHRKELRGLSKWWKDLDVPSNLPFVRDRLVECYFWNVGVYFEPCYSLPRIFLTKVMLLTSIIDDIYDVYGTLEELITFTDVFERWDITASYELPEYMKICYRAVLDVYDEMEELMSSELGIPTCNENQSYHMHYAKEAMKQLVRAYLVEAKWFHKGYTPKMEEYLPNALVTAGYYKLTITSFVGMGKMVPKEAYEWVLSKPNFIRASAVICRLMDDLVSHKFEQERGHVASAVECYMNQYGASEKEAKDELNKQIEEAWKDLNKGILKPTPFPMPLLMRVFNLSRMINILHKHEDGYTHSTKKTKRYITMLFVNPIS</sequence>
<protein>
    <submittedName>
        <fullName evidence="6">Uncharacterized protein</fullName>
    </submittedName>
</protein>
<name>A0AAP0KPL6_9MAGN</name>
<evidence type="ECO:0000256" key="2">
    <source>
        <dbReference type="ARBA" id="ARBA00022842"/>
    </source>
</evidence>
<keyword evidence="2" id="KW-0460">Magnesium</keyword>
<dbReference type="Gene3D" id="1.50.10.130">
    <property type="entry name" value="Terpene synthase, N-terminal domain"/>
    <property type="match status" value="1"/>
</dbReference>
<dbReference type="Gene3D" id="1.10.600.10">
    <property type="entry name" value="Farnesyl Diphosphate Synthase"/>
    <property type="match status" value="1"/>
</dbReference>
<keyword evidence="7" id="KW-1185">Reference proteome</keyword>
<dbReference type="InterPro" id="IPR044814">
    <property type="entry name" value="Terpene_cyclase_plant_C1"/>
</dbReference>
<dbReference type="FunFam" id="1.10.600.10:FF:000007">
    <property type="entry name" value="Isoprene synthase, chloroplastic"/>
    <property type="match status" value="1"/>
</dbReference>
<dbReference type="FunFam" id="1.50.10.130:FF:000001">
    <property type="entry name" value="Isoprene synthase, chloroplastic"/>
    <property type="match status" value="1"/>
</dbReference>
<dbReference type="GO" id="GO:0016102">
    <property type="term" value="P:diterpenoid biosynthetic process"/>
    <property type="evidence" value="ECO:0007669"/>
    <property type="project" value="InterPro"/>
</dbReference>
<evidence type="ECO:0000259" key="4">
    <source>
        <dbReference type="Pfam" id="PF01397"/>
    </source>
</evidence>
<dbReference type="EMBL" id="JBBNAE010000001">
    <property type="protein sequence ID" value="KAK9155915.1"/>
    <property type="molecule type" value="Genomic_DNA"/>
</dbReference>
<evidence type="ECO:0000313" key="6">
    <source>
        <dbReference type="EMBL" id="KAK9155915.1"/>
    </source>
</evidence>
<dbReference type="InterPro" id="IPR008949">
    <property type="entry name" value="Isoprenoid_synthase_dom_sf"/>
</dbReference>
<dbReference type="InterPro" id="IPR050148">
    <property type="entry name" value="Terpene_synthase-like"/>
</dbReference>
<feature type="domain" description="Terpene synthase N-terminal" evidence="4">
    <location>
        <begin position="28"/>
        <end position="204"/>
    </location>
</feature>
<dbReference type="SUPFAM" id="SSF48576">
    <property type="entry name" value="Terpenoid synthases"/>
    <property type="match status" value="1"/>
</dbReference>
<dbReference type="SUPFAM" id="SSF48239">
    <property type="entry name" value="Terpenoid cyclases/Protein prenyltransferases"/>
    <property type="match status" value="1"/>
</dbReference>
<dbReference type="GO" id="GO:0010333">
    <property type="term" value="F:terpene synthase activity"/>
    <property type="evidence" value="ECO:0007669"/>
    <property type="project" value="InterPro"/>
</dbReference>
<dbReference type="Pfam" id="PF03936">
    <property type="entry name" value="Terpene_synth_C"/>
    <property type="match status" value="1"/>
</dbReference>
<dbReference type="Proteomes" id="UP001417504">
    <property type="component" value="Unassembled WGS sequence"/>
</dbReference>
<evidence type="ECO:0000256" key="3">
    <source>
        <dbReference type="ARBA" id="ARBA00023239"/>
    </source>
</evidence>
<reference evidence="6 7" key="1">
    <citation type="submission" date="2024-01" db="EMBL/GenBank/DDBJ databases">
        <title>Genome assemblies of Stephania.</title>
        <authorList>
            <person name="Yang L."/>
        </authorList>
    </citation>
    <scope>NUCLEOTIDE SEQUENCE [LARGE SCALE GENOMIC DNA]</scope>
    <source>
        <strain evidence="6">QJT</strain>
        <tissue evidence="6">Leaf</tissue>
    </source>
</reference>
<dbReference type="InterPro" id="IPR001906">
    <property type="entry name" value="Terpene_synth_N"/>
</dbReference>
<evidence type="ECO:0000313" key="7">
    <source>
        <dbReference type="Proteomes" id="UP001417504"/>
    </source>
</evidence>
<comment type="caution">
    <text evidence="6">The sequence shown here is derived from an EMBL/GenBank/DDBJ whole genome shotgun (WGS) entry which is preliminary data.</text>
</comment>
<evidence type="ECO:0000259" key="5">
    <source>
        <dbReference type="Pfam" id="PF03936"/>
    </source>
</evidence>
<dbReference type="SFLD" id="SFLDS00005">
    <property type="entry name" value="Isoprenoid_Synthase_Type_I"/>
    <property type="match status" value="1"/>
</dbReference>
<dbReference type="InterPro" id="IPR036965">
    <property type="entry name" value="Terpene_synth_N_sf"/>
</dbReference>
<keyword evidence="3" id="KW-0456">Lyase</keyword>